<dbReference type="Proteomes" id="UP000054596">
    <property type="component" value="Unassembled WGS sequence"/>
</dbReference>
<keyword evidence="3" id="KW-1185">Reference proteome</keyword>
<feature type="domain" description="DUF6484" evidence="1">
    <location>
        <begin position="20"/>
        <end position="81"/>
    </location>
</feature>
<protein>
    <submittedName>
        <fullName evidence="2">Rhs element Vgr protein</fullName>
    </submittedName>
</protein>
<name>A0A158BRB7_9BURK</name>
<accession>A0A158BRB7</accession>
<dbReference type="InterPro" id="IPR045506">
    <property type="entry name" value="DUF6484"/>
</dbReference>
<organism evidence="2 3">
    <name type="scientific">Caballeronia glebae</name>
    <dbReference type="NCBI Taxonomy" id="1777143"/>
    <lineage>
        <taxon>Bacteria</taxon>
        <taxon>Pseudomonadati</taxon>
        <taxon>Pseudomonadota</taxon>
        <taxon>Betaproteobacteria</taxon>
        <taxon>Burkholderiales</taxon>
        <taxon>Burkholderiaceae</taxon>
        <taxon>Caballeronia</taxon>
    </lineage>
</organism>
<sequence>MSGRDFLDQGPCPAIDGVRIGELVGINADDASPLVLYPGQPTGAALVARTVADLRGLHIGRRVALMFEAGDPIRPIIIGCLLGGESWPFDDTPAQVEVDVDGRRLVLTAKEELVLRCGKASITLTRDGYVRIRGTSVSSSASGTHRIIGGSVQIN</sequence>
<dbReference type="STRING" id="1777143.AWB82_04416"/>
<evidence type="ECO:0000259" key="1">
    <source>
        <dbReference type="Pfam" id="PF20093"/>
    </source>
</evidence>
<proteinExistence type="predicted"/>
<dbReference type="EMBL" id="FCOJ02000034">
    <property type="protein sequence ID" value="SAK72236.1"/>
    <property type="molecule type" value="Genomic_DNA"/>
</dbReference>
<dbReference type="Pfam" id="PF20093">
    <property type="entry name" value="DUF6484"/>
    <property type="match status" value="1"/>
</dbReference>
<evidence type="ECO:0000313" key="3">
    <source>
        <dbReference type="Proteomes" id="UP000054596"/>
    </source>
</evidence>
<comment type="caution">
    <text evidence="2">The sequence shown here is derived from an EMBL/GenBank/DDBJ whole genome shotgun (WGS) entry which is preliminary data.</text>
</comment>
<reference evidence="2" key="1">
    <citation type="submission" date="2016-01" db="EMBL/GenBank/DDBJ databases">
        <authorList>
            <person name="Peeters C."/>
        </authorList>
    </citation>
    <scope>NUCLEOTIDE SEQUENCE [LARGE SCALE GENOMIC DNA]</scope>
    <source>
        <strain evidence="2">LMG 29325</strain>
    </source>
</reference>
<gene>
    <name evidence="2" type="ORF">AWB82_04416</name>
</gene>
<evidence type="ECO:0000313" key="2">
    <source>
        <dbReference type="EMBL" id="SAK72236.1"/>
    </source>
</evidence>
<dbReference type="AlphaFoldDB" id="A0A158BRB7"/>
<dbReference type="OrthoDB" id="3078443at2"/>
<dbReference type="RefSeq" id="WP_086970975.1">
    <property type="nucleotide sequence ID" value="NZ_FCOJ02000034.1"/>
</dbReference>